<protein>
    <submittedName>
        <fullName evidence="1">Uncharacterized protein</fullName>
    </submittedName>
</protein>
<evidence type="ECO:0000313" key="1">
    <source>
        <dbReference type="EMBL" id="RFZ37794.1"/>
    </source>
</evidence>
<proteinExistence type="predicted"/>
<dbReference type="EMBL" id="PEDF01000120">
    <property type="protein sequence ID" value="RFZ37794.1"/>
    <property type="molecule type" value="Genomic_DNA"/>
</dbReference>
<dbReference type="AlphaFoldDB" id="A0A3E2MSJ6"/>
<gene>
    <name evidence="1" type="ORF">DAVIS_03621</name>
</gene>
<name>A0A3E2MSJ6_MYCMR</name>
<reference evidence="1 2" key="1">
    <citation type="journal article" date="2018" name="Sci. Rep.">
        <title>Extensive genomic diversity among Mycobacterium marinum strains revealed by whole genome sequencing.</title>
        <authorList>
            <person name="Das S."/>
            <person name="Pettersson B.M."/>
            <person name="Behra P.R."/>
            <person name="Mallick A."/>
            <person name="Cheramie M."/>
            <person name="Ramesh M."/>
            <person name="Shirreff L."/>
            <person name="DuCote T."/>
            <person name="Dasgupta S."/>
            <person name="Ennis D.G."/>
            <person name="Kirsebom L.A."/>
        </authorList>
    </citation>
    <scope>NUCLEOTIDE SEQUENCE [LARGE SCALE GENOMIC DNA]</scope>
    <source>
        <strain evidence="1 2">Davis1</strain>
    </source>
</reference>
<evidence type="ECO:0000313" key="2">
    <source>
        <dbReference type="Proteomes" id="UP000257451"/>
    </source>
</evidence>
<organism evidence="1 2">
    <name type="scientific">Mycobacterium marinum</name>
    <dbReference type="NCBI Taxonomy" id="1781"/>
    <lineage>
        <taxon>Bacteria</taxon>
        <taxon>Bacillati</taxon>
        <taxon>Actinomycetota</taxon>
        <taxon>Actinomycetes</taxon>
        <taxon>Mycobacteriales</taxon>
        <taxon>Mycobacteriaceae</taxon>
        <taxon>Mycobacterium</taxon>
        <taxon>Mycobacterium ulcerans group</taxon>
    </lineage>
</organism>
<accession>A0A3E2MSJ6</accession>
<comment type="caution">
    <text evidence="1">The sequence shown here is derived from an EMBL/GenBank/DDBJ whole genome shotgun (WGS) entry which is preliminary data.</text>
</comment>
<dbReference type="Proteomes" id="UP000257451">
    <property type="component" value="Unassembled WGS sequence"/>
</dbReference>
<sequence precursor="true">MMAVCTAPAAAAAGLCSTWVNGVSAATAADAPVW</sequence>